<dbReference type="WBParaSite" id="L893_g11284.t1">
    <property type="protein sequence ID" value="L893_g11284.t1"/>
    <property type="gene ID" value="L893_g11284"/>
</dbReference>
<proteinExistence type="predicted"/>
<protein>
    <submittedName>
        <fullName evidence="2">DUF4158 domain-containing protein</fullName>
    </submittedName>
</protein>
<keyword evidence="1" id="KW-1185">Reference proteome</keyword>
<reference evidence="2" key="1">
    <citation type="submission" date="2016-11" db="UniProtKB">
        <authorList>
            <consortium name="WormBaseParasite"/>
        </authorList>
    </citation>
    <scope>IDENTIFICATION</scope>
</reference>
<accession>A0A1I7Y0A3</accession>
<organism evidence="1 2">
    <name type="scientific">Steinernema glaseri</name>
    <dbReference type="NCBI Taxonomy" id="37863"/>
    <lineage>
        <taxon>Eukaryota</taxon>
        <taxon>Metazoa</taxon>
        <taxon>Ecdysozoa</taxon>
        <taxon>Nematoda</taxon>
        <taxon>Chromadorea</taxon>
        <taxon>Rhabditida</taxon>
        <taxon>Tylenchina</taxon>
        <taxon>Panagrolaimomorpha</taxon>
        <taxon>Strongyloidoidea</taxon>
        <taxon>Steinernematidae</taxon>
        <taxon>Steinernema</taxon>
    </lineage>
</organism>
<evidence type="ECO:0000313" key="1">
    <source>
        <dbReference type="Proteomes" id="UP000095287"/>
    </source>
</evidence>
<dbReference type="AlphaFoldDB" id="A0A1I7Y0A3"/>
<sequence>MLMAYFLFDILLRSRQVDYDTAVEIIFCEYPPIPADVYSKQIRYAIAACIDTNVFARPDSSDLLLVAEKMHLWFSAQTRRNIVKEAEAREKAVPERALLNF</sequence>
<evidence type="ECO:0000313" key="2">
    <source>
        <dbReference type="WBParaSite" id="L893_g11284.t1"/>
    </source>
</evidence>
<name>A0A1I7Y0A3_9BILA</name>
<dbReference type="Proteomes" id="UP000095287">
    <property type="component" value="Unplaced"/>
</dbReference>